<dbReference type="Proteomes" id="UP000630594">
    <property type="component" value="Unassembled WGS sequence"/>
</dbReference>
<reference evidence="12" key="3">
    <citation type="journal article" date="2019" name="Int. J. Syst. Evol. Microbiol.">
        <title>The Global Catalogue of Microorganisms (GCM) 10K type strain sequencing project: providing services to taxonomists for standard genome sequencing and annotation.</title>
        <authorList>
            <consortium name="The Broad Institute Genomics Platform"/>
            <consortium name="The Broad Institute Genome Sequencing Center for Infectious Disease"/>
            <person name="Wu L."/>
            <person name="Ma J."/>
        </authorList>
    </citation>
    <scope>NUCLEOTIDE SEQUENCE [LARGE SCALE GENOMIC DNA]</scope>
    <source>
        <strain evidence="12">CCM 7403</strain>
    </source>
</reference>
<feature type="compositionally biased region" description="Basic and acidic residues" evidence="6">
    <location>
        <begin position="43"/>
        <end position="54"/>
    </location>
</feature>
<sequence length="482" mass="50677">MDETTHPTAGQPEQPERPEQAQQAQPGYAGATGSTGPTGPEAPRPDAPHDAPRVDWEHVKEVNRLSRPADRMVAGVASGLARHFNVDPLVLRVTFAVLAFFGGAGILLYGALWLFLPEDGKAEAPIHLDERTRGFVLVVVAALAGLALLGDTWGLYWFPWPLAVIAVVAWVFLSRRTPQQQAAVAPPGTLAYAAPHPPAGWPAAPHGQQPSPTQPVQQWQPGQPAVQPAVQPAGGAPTTPVSSPVNGPSGPPPPPQQPTDPWAWAPTPPPVPPVRATRPRDPRRRGPVLFWFTLALLALAMGVLGTVDVAGQDVPGSAYPALAMTICAAMLLLGAFWGRAGGIIALGLVAALVTVVGTASERWDDDLGRVSVIPGTAAQVRDLYEMRRGELEVDLSEVSDVEALAGRDVRVEGGAGRIVLLLPDELGVDLRTEVGGPGNIRLPDGSQNGGIAVSRETSLGPDVPRMQITVELGVGEIEVVQR</sequence>
<keyword evidence="5 7" id="KW-0472">Membrane</keyword>
<dbReference type="Proteomes" id="UP000297025">
    <property type="component" value="Chromosome"/>
</dbReference>
<evidence type="ECO:0000256" key="6">
    <source>
        <dbReference type="SAM" id="MobiDB-lite"/>
    </source>
</evidence>
<feature type="region of interest" description="Disordered" evidence="6">
    <location>
        <begin position="189"/>
        <end position="282"/>
    </location>
</feature>
<organism evidence="10 11">
    <name type="scientific">Nocardioides daphniae</name>
    <dbReference type="NCBI Taxonomy" id="402297"/>
    <lineage>
        <taxon>Bacteria</taxon>
        <taxon>Bacillati</taxon>
        <taxon>Actinomycetota</taxon>
        <taxon>Actinomycetes</taxon>
        <taxon>Propionibacteriales</taxon>
        <taxon>Nocardioidaceae</taxon>
        <taxon>Nocardioides</taxon>
    </lineage>
</organism>
<evidence type="ECO:0000256" key="3">
    <source>
        <dbReference type="ARBA" id="ARBA00022692"/>
    </source>
</evidence>
<evidence type="ECO:0000313" key="9">
    <source>
        <dbReference type="EMBL" id="GGD23702.1"/>
    </source>
</evidence>
<feature type="domain" description="Phage shock protein PspC N-terminal" evidence="8">
    <location>
        <begin position="64"/>
        <end position="118"/>
    </location>
</feature>
<evidence type="ECO:0000313" key="11">
    <source>
        <dbReference type="Proteomes" id="UP000297025"/>
    </source>
</evidence>
<keyword evidence="2" id="KW-1003">Cell membrane</keyword>
<evidence type="ECO:0000313" key="12">
    <source>
        <dbReference type="Proteomes" id="UP000630594"/>
    </source>
</evidence>
<dbReference type="PANTHER" id="PTHR33885:SF3">
    <property type="entry name" value="PHAGE SHOCK PROTEIN C"/>
    <property type="match status" value="1"/>
</dbReference>
<feature type="transmembrane region" description="Helical" evidence="7">
    <location>
        <begin position="319"/>
        <end position="336"/>
    </location>
</feature>
<name>A0A4P7UCP9_9ACTN</name>
<dbReference type="InterPro" id="IPR007168">
    <property type="entry name" value="Phageshock_PspC_N"/>
</dbReference>
<keyword evidence="4 7" id="KW-1133">Transmembrane helix</keyword>
<dbReference type="EMBL" id="CP038462">
    <property type="protein sequence ID" value="QCC77950.1"/>
    <property type="molecule type" value="Genomic_DNA"/>
</dbReference>
<dbReference type="EMBL" id="BMCK01000003">
    <property type="protein sequence ID" value="GGD23702.1"/>
    <property type="molecule type" value="Genomic_DNA"/>
</dbReference>
<dbReference type="InterPro" id="IPR052027">
    <property type="entry name" value="PspC"/>
</dbReference>
<reference evidence="9" key="5">
    <citation type="submission" date="2024-05" db="EMBL/GenBank/DDBJ databases">
        <authorList>
            <person name="Sun Q."/>
            <person name="Sedlacek I."/>
        </authorList>
    </citation>
    <scope>NUCLEOTIDE SEQUENCE</scope>
    <source>
        <strain evidence="9">CCM 7403</strain>
    </source>
</reference>
<dbReference type="OrthoDB" id="7359894at2"/>
<feature type="transmembrane region" description="Helical" evidence="7">
    <location>
        <begin position="156"/>
        <end position="173"/>
    </location>
</feature>
<keyword evidence="12" id="KW-1185">Reference proteome</keyword>
<evidence type="ECO:0000313" key="10">
    <source>
        <dbReference type="EMBL" id="QCC77950.1"/>
    </source>
</evidence>
<feature type="compositionally biased region" description="Pro residues" evidence="6">
    <location>
        <begin position="249"/>
        <end position="258"/>
    </location>
</feature>
<evidence type="ECO:0000259" key="8">
    <source>
        <dbReference type="Pfam" id="PF04024"/>
    </source>
</evidence>
<evidence type="ECO:0000256" key="2">
    <source>
        <dbReference type="ARBA" id="ARBA00022475"/>
    </source>
</evidence>
<protein>
    <submittedName>
        <fullName evidence="10">PspC domain-containing protein</fullName>
    </submittedName>
</protein>
<accession>A0A4P7UCP9</accession>
<feature type="compositionally biased region" description="Low complexity" evidence="6">
    <location>
        <begin position="201"/>
        <end position="248"/>
    </location>
</feature>
<proteinExistence type="predicted"/>
<dbReference type="Pfam" id="PF04024">
    <property type="entry name" value="PspC"/>
    <property type="match status" value="1"/>
</dbReference>
<evidence type="ECO:0000256" key="4">
    <source>
        <dbReference type="ARBA" id="ARBA00022989"/>
    </source>
</evidence>
<gene>
    <name evidence="10" type="ORF">E2C04_13545</name>
    <name evidence="9" type="ORF">GCM10007231_23530</name>
</gene>
<feature type="region of interest" description="Disordered" evidence="6">
    <location>
        <begin position="1"/>
        <end position="54"/>
    </location>
</feature>
<reference evidence="9" key="2">
    <citation type="journal article" date="2014" name="Int. J. Syst. Evol. Microbiol.">
        <title>Complete genome of a new Firmicutes species belonging to the dominant human colonic microbiota ('Ruminococcus bicirculans') reveals two chromosomes and a selective capacity to utilize plant glucans.</title>
        <authorList>
            <consortium name="NISC Comparative Sequencing Program"/>
            <person name="Wegmann U."/>
            <person name="Louis P."/>
            <person name="Goesmann A."/>
            <person name="Henrissat B."/>
            <person name="Duncan S.H."/>
            <person name="Flint H.J."/>
        </authorList>
    </citation>
    <scope>NUCLEOTIDE SEQUENCE</scope>
    <source>
        <strain evidence="9">CCM 7403</strain>
    </source>
</reference>
<dbReference type="KEGG" id="ndp:E2C04_13545"/>
<keyword evidence="3 7" id="KW-0812">Transmembrane</keyword>
<feature type="compositionally biased region" description="Low complexity" evidence="6">
    <location>
        <begin position="20"/>
        <end position="41"/>
    </location>
</feature>
<comment type="subcellular location">
    <subcellularLocation>
        <location evidence="1">Cell membrane</location>
        <topology evidence="1">Single-pass membrane protein</topology>
    </subcellularLocation>
</comment>
<feature type="transmembrane region" description="Helical" evidence="7">
    <location>
        <begin position="288"/>
        <end position="307"/>
    </location>
</feature>
<evidence type="ECO:0000256" key="1">
    <source>
        <dbReference type="ARBA" id="ARBA00004162"/>
    </source>
</evidence>
<feature type="transmembrane region" description="Helical" evidence="7">
    <location>
        <begin position="134"/>
        <end position="150"/>
    </location>
</feature>
<feature type="transmembrane region" description="Helical" evidence="7">
    <location>
        <begin position="89"/>
        <end position="114"/>
    </location>
</feature>
<evidence type="ECO:0000256" key="7">
    <source>
        <dbReference type="SAM" id="Phobius"/>
    </source>
</evidence>
<dbReference type="GO" id="GO:0005886">
    <property type="term" value="C:plasma membrane"/>
    <property type="evidence" value="ECO:0007669"/>
    <property type="project" value="UniProtKB-SubCell"/>
</dbReference>
<reference evidence="10" key="4">
    <citation type="submission" date="2019-03" db="EMBL/GenBank/DDBJ databases">
        <authorList>
            <person name="Huang Y."/>
        </authorList>
    </citation>
    <scope>NUCLEOTIDE SEQUENCE</scope>
    <source>
        <strain evidence="10">JCM 16608</strain>
    </source>
</reference>
<reference evidence="10 11" key="1">
    <citation type="journal article" date="2008" name="Int. J. Syst. Evol. Microbiol.">
        <title>Nocardioides daphniae sp. nov., isolated from Daphnia cucullata (Crustacea: Cladocera).</title>
        <authorList>
            <person name="Toth E.M."/>
            <person name="Keki Z."/>
            <person name="Homonnay Z.G."/>
            <person name="Borsodi A.K."/>
            <person name="Marialigeti K."/>
            <person name="Schumann P."/>
        </authorList>
    </citation>
    <scope>NUCLEOTIDE SEQUENCE [LARGE SCALE GENOMIC DNA]</scope>
    <source>
        <strain evidence="10 11">JCM 16608</strain>
    </source>
</reference>
<dbReference type="AlphaFoldDB" id="A0A4P7UCP9"/>
<evidence type="ECO:0000256" key="5">
    <source>
        <dbReference type="ARBA" id="ARBA00023136"/>
    </source>
</evidence>
<dbReference type="PANTHER" id="PTHR33885">
    <property type="entry name" value="PHAGE SHOCK PROTEIN C"/>
    <property type="match status" value="1"/>
</dbReference>
<dbReference type="RefSeq" id="WP_135832993.1">
    <property type="nucleotide sequence ID" value="NZ_BMCK01000003.1"/>
</dbReference>
<feature type="transmembrane region" description="Helical" evidence="7">
    <location>
        <begin position="343"/>
        <end position="360"/>
    </location>
</feature>